<dbReference type="EMBL" id="QGKX02002183">
    <property type="protein sequence ID" value="KAF3487556.1"/>
    <property type="molecule type" value="Genomic_DNA"/>
</dbReference>
<gene>
    <name evidence="2" type="ORF">F2Q69_00057358</name>
</gene>
<evidence type="ECO:0000256" key="1">
    <source>
        <dbReference type="SAM" id="MobiDB-lite"/>
    </source>
</evidence>
<sequence length="87" mass="9729">MTVVNSSRPGWASMQFNTSITSSERSGSTGSPVLENCEAMKLHEVETIEILQVEEIEIVSAQVEDMKYLHRPKNEVLDVVALETKSY</sequence>
<protein>
    <submittedName>
        <fullName evidence="2">Uncharacterized protein</fullName>
    </submittedName>
</protein>
<dbReference type="Proteomes" id="UP000712600">
    <property type="component" value="Unassembled WGS sequence"/>
</dbReference>
<comment type="caution">
    <text evidence="2">The sequence shown here is derived from an EMBL/GenBank/DDBJ whole genome shotgun (WGS) entry which is preliminary data.</text>
</comment>
<evidence type="ECO:0000313" key="2">
    <source>
        <dbReference type="EMBL" id="KAF3487556.1"/>
    </source>
</evidence>
<name>A0A8S9MWJ5_BRACR</name>
<reference evidence="2" key="1">
    <citation type="submission" date="2019-12" db="EMBL/GenBank/DDBJ databases">
        <title>Genome sequencing and annotation of Brassica cretica.</title>
        <authorList>
            <person name="Studholme D.J."/>
            <person name="Sarris P."/>
        </authorList>
    </citation>
    <scope>NUCLEOTIDE SEQUENCE</scope>
    <source>
        <strain evidence="2">PFS-109/04</strain>
        <tissue evidence="2">Leaf</tissue>
    </source>
</reference>
<proteinExistence type="predicted"/>
<feature type="compositionally biased region" description="Polar residues" evidence="1">
    <location>
        <begin position="1"/>
        <end position="31"/>
    </location>
</feature>
<feature type="region of interest" description="Disordered" evidence="1">
    <location>
        <begin position="1"/>
        <end position="32"/>
    </location>
</feature>
<evidence type="ECO:0000313" key="3">
    <source>
        <dbReference type="Proteomes" id="UP000712600"/>
    </source>
</evidence>
<organism evidence="2 3">
    <name type="scientific">Brassica cretica</name>
    <name type="common">Mustard</name>
    <dbReference type="NCBI Taxonomy" id="69181"/>
    <lineage>
        <taxon>Eukaryota</taxon>
        <taxon>Viridiplantae</taxon>
        <taxon>Streptophyta</taxon>
        <taxon>Embryophyta</taxon>
        <taxon>Tracheophyta</taxon>
        <taxon>Spermatophyta</taxon>
        <taxon>Magnoliopsida</taxon>
        <taxon>eudicotyledons</taxon>
        <taxon>Gunneridae</taxon>
        <taxon>Pentapetalae</taxon>
        <taxon>rosids</taxon>
        <taxon>malvids</taxon>
        <taxon>Brassicales</taxon>
        <taxon>Brassicaceae</taxon>
        <taxon>Brassiceae</taxon>
        <taxon>Brassica</taxon>
    </lineage>
</organism>
<accession>A0A8S9MWJ5</accession>
<dbReference type="AlphaFoldDB" id="A0A8S9MWJ5"/>